<comment type="caution">
    <text evidence="2">The sequence shown here is derived from an EMBL/GenBank/DDBJ whole genome shotgun (WGS) entry which is preliminary data.</text>
</comment>
<dbReference type="EMBL" id="AGCM01000109">
    <property type="protein sequence ID" value="EHM53197.1"/>
    <property type="molecule type" value="Genomic_DNA"/>
</dbReference>
<sequence>MQGIFFIRTSELGGETVFSYKNAPAWRHHPPAEKTENGGQIPYNPRRLD</sequence>
<evidence type="ECO:0000313" key="2">
    <source>
        <dbReference type="EMBL" id="EHM53197.1"/>
    </source>
</evidence>
<proteinExistence type="predicted"/>
<dbReference type="HOGENOM" id="CLU_3133676_0_0_6"/>
<protein>
    <submittedName>
        <fullName evidence="2">Uncharacterized protein</fullName>
    </submittedName>
</protein>
<gene>
    <name evidence="2" type="ORF">HMPREF9080_01880</name>
</gene>
<organism evidence="2 3">
    <name type="scientific">Cardiobacterium valvarum F0432</name>
    <dbReference type="NCBI Taxonomy" id="797473"/>
    <lineage>
        <taxon>Bacteria</taxon>
        <taxon>Pseudomonadati</taxon>
        <taxon>Pseudomonadota</taxon>
        <taxon>Gammaproteobacteria</taxon>
        <taxon>Cardiobacteriales</taxon>
        <taxon>Cardiobacteriaceae</taxon>
        <taxon>Cardiobacterium</taxon>
    </lineage>
</organism>
<dbReference type="Proteomes" id="UP000004750">
    <property type="component" value="Unassembled WGS sequence"/>
</dbReference>
<dbReference type="AlphaFoldDB" id="G9ZGH7"/>
<feature type="region of interest" description="Disordered" evidence="1">
    <location>
        <begin position="27"/>
        <end position="49"/>
    </location>
</feature>
<evidence type="ECO:0000313" key="3">
    <source>
        <dbReference type="Proteomes" id="UP000004750"/>
    </source>
</evidence>
<accession>G9ZGH7</accession>
<reference evidence="2 3" key="1">
    <citation type="submission" date="2011-08" db="EMBL/GenBank/DDBJ databases">
        <authorList>
            <person name="Weinstock G."/>
            <person name="Sodergren E."/>
            <person name="Clifton S."/>
            <person name="Fulton L."/>
            <person name="Fulton B."/>
            <person name="Courtney L."/>
            <person name="Fronick C."/>
            <person name="Harrison M."/>
            <person name="Strong C."/>
            <person name="Farmer C."/>
            <person name="Delahaunty K."/>
            <person name="Markovic C."/>
            <person name="Hall O."/>
            <person name="Minx P."/>
            <person name="Tomlinson C."/>
            <person name="Mitreva M."/>
            <person name="Hou S."/>
            <person name="Chen J."/>
            <person name="Wollam A."/>
            <person name="Pepin K.H."/>
            <person name="Johnson M."/>
            <person name="Bhonagiri V."/>
            <person name="Zhang X."/>
            <person name="Suruliraj S."/>
            <person name="Warren W."/>
            <person name="Chinwalla A."/>
            <person name="Mardis E.R."/>
            <person name="Wilson R.K."/>
        </authorList>
    </citation>
    <scope>NUCLEOTIDE SEQUENCE [LARGE SCALE GENOMIC DNA]</scope>
    <source>
        <strain evidence="2 3">F0432</strain>
    </source>
</reference>
<evidence type="ECO:0000256" key="1">
    <source>
        <dbReference type="SAM" id="MobiDB-lite"/>
    </source>
</evidence>
<name>G9ZGH7_9GAMM</name>